<dbReference type="PANTHER" id="PTHR30537:SF74">
    <property type="entry name" value="HTH-TYPE TRANSCRIPTIONAL REGULATOR TRPI"/>
    <property type="match status" value="1"/>
</dbReference>
<keyword evidence="2" id="KW-0805">Transcription regulation</keyword>
<evidence type="ECO:0000256" key="2">
    <source>
        <dbReference type="ARBA" id="ARBA00023015"/>
    </source>
</evidence>
<dbReference type="NCBIfam" id="NF008352">
    <property type="entry name" value="PRK11139.1"/>
    <property type="match status" value="1"/>
</dbReference>
<dbReference type="InterPro" id="IPR036390">
    <property type="entry name" value="WH_DNA-bd_sf"/>
</dbReference>
<evidence type="ECO:0000313" key="6">
    <source>
        <dbReference type="EMBL" id="RMA79514.1"/>
    </source>
</evidence>
<feature type="domain" description="HTH lysR-type" evidence="5">
    <location>
        <begin position="6"/>
        <end position="63"/>
    </location>
</feature>
<organism evidence="6 7">
    <name type="scientific">Umboniibacter marinipuniceus</name>
    <dbReference type="NCBI Taxonomy" id="569599"/>
    <lineage>
        <taxon>Bacteria</taxon>
        <taxon>Pseudomonadati</taxon>
        <taxon>Pseudomonadota</taxon>
        <taxon>Gammaproteobacteria</taxon>
        <taxon>Cellvibrionales</taxon>
        <taxon>Cellvibrionaceae</taxon>
        <taxon>Umboniibacter</taxon>
    </lineage>
</organism>
<evidence type="ECO:0000256" key="3">
    <source>
        <dbReference type="ARBA" id="ARBA00023125"/>
    </source>
</evidence>
<keyword evidence="4" id="KW-0804">Transcription</keyword>
<dbReference type="OrthoDB" id="6787458at2"/>
<dbReference type="SUPFAM" id="SSF46785">
    <property type="entry name" value="Winged helix' DNA-binding domain"/>
    <property type="match status" value="1"/>
</dbReference>
<dbReference type="InterPro" id="IPR036388">
    <property type="entry name" value="WH-like_DNA-bd_sf"/>
</dbReference>
<dbReference type="PROSITE" id="PS50931">
    <property type="entry name" value="HTH_LYSR"/>
    <property type="match status" value="1"/>
</dbReference>
<comment type="similarity">
    <text evidence="1">Belongs to the LysR transcriptional regulatory family.</text>
</comment>
<proteinExistence type="inferred from homology"/>
<dbReference type="PRINTS" id="PR00039">
    <property type="entry name" value="HTHLYSR"/>
</dbReference>
<sequence>MRKRLPPLTALKSFEAAARLGSFKDAAAELFVSHSAISHQVKLLESYLDISLFERKARAVHLTKSGKAYYPIIREAFDRIAEGTELILKPKDHDILTVQLYSTFAIRWMIPRLPEFNAAYPDIKIRLNTSQVDVDFSHDDVDVCVMIGQRVSEDLHYDYLFTSEMFPVASPKLIAEQQLNEPNDLVGCPILQVHPSPHDWAIWLEDHGVKDIDSAEGLQFDSYDHALSTAMQGLGVALGMQPYVDKDLRSGMLQEIFPGQRSRAGGDWYAVCRQERMNDEKIRLFRAWLLEALAQDSQLQPLMA</sequence>
<dbReference type="GO" id="GO:0043565">
    <property type="term" value="F:sequence-specific DNA binding"/>
    <property type="evidence" value="ECO:0007669"/>
    <property type="project" value="TreeGrafter"/>
</dbReference>
<dbReference type="InterPro" id="IPR058163">
    <property type="entry name" value="LysR-type_TF_proteobact-type"/>
</dbReference>
<keyword evidence="3" id="KW-0238">DNA-binding</keyword>
<dbReference type="Proteomes" id="UP000267187">
    <property type="component" value="Unassembled WGS sequence"/>
</dbReference>
<evidence type="ECO:0000259" key="5">
    <source>
        <dbReference type="PROSITE" id="PS50931"/>
    </source>
</evidence>
<dbReference type="Pfam" id="PF00126">
    <property type="entry name" value="HTH_1"/>
    <property type="match status" value="1"/>
</dbReference>
<dbReference type="RefSeq" id="WP_121877267.1">
    <property type="nucleotide sequence ID" value="NZ_REFJ01000004.1"/>
</dbReference>
<dbReference type="EMBL" id="REFJ01000004">
    <property type="protein sequence ID" value="RMA79514.1"/>
    <property type="molecule type" value="Genomic_DNA"/>
</dbReference>
<name>A0A3M0A564_9GAMM</name>
<comment type="caution">
    <text evidence="6">The sequence shown here is derived from an EMBL/GenBank/DDBJ whole genome shotgun (WGS) entry which is preliminary data.</text>
</comment>
<dbReference type="GO" id="GO:0003700">
    <property type="term" value="F:DNA-binding transcription factor activity"/>
    <property type="evidence" value="ECO:0007669"/>
    <property type="project" value="InterPro"/>
</dbReference>
<evidence type="ECO:0000256" key="1">
    <source>
        <dbReference type="ARBA" id="ARBA00009437"/>
    </source>
</evidence>
<protein>
    <submittedName>
        <fullName evidence="6">LysR family glycine cleavage system transcriptional activator</fullName>
    </submittedName>
</protein>
<dbReference type="Gene3D" id="3.40.190.10">
    <property type="entry name" value="Periplasmic binding protein-like II"/>
    <property type="match status" value="2"/>
</dbReference>
<dbReference type="SUPFAM" id="SSF53850">
    <property type="entry name" value="Periplasmic binding protein-like II"/>
    <property type="match status" value="1"/>
</dbReference>
<dbReference type="PANTHER" id="PTHR30537">
    <property type="entry name" value="HTH-TYPE TRANSCRIPTIONAL REGULATOR"/>
    <property type="match status" value="1"/>
</dbReference>
<dbReference type="InterPro" id="IPR000847">
    <property type="entry name" value="LysR_HTH_N"/>
</dbReference>
<evidence type="ECO:0000256" key="4">
    <source>
        <dbReference type="ARBA" id="ARBA00023163"/>
    </source>
</evidence>
<dbReference type="Pfam" id="PF03466">
    <property type="entry name" value="LysR_substrate"/>
    <property type="match status" value="1"/>
</dbReference>
<dbReference type="Gene3D" id="1.10.10.10">
    <property type="entry name" value="Winged helix-like DNA-binding domain superfamily/Winged helix DNA-binding domain"/>
    <property type="match status" value="1"/>
</dbReference>
<dbReference type="FunFam" id="1.10.10.10:FF:000038">
    <property type="entry name" value="Glycine cleavage system transcriptional activator"/>
    <property type="match status" value="1"/>
</dbReference>
<keyword evidence="7" id="KW-1185">Reference proteome</keyword>
<dbReference type="AlphaFoldDB" id="A0A3M0A564"/>
<reference evidence="6 7" key="1">
    <citation type="submission" date="2018-10" db="EMBL/GenBank/DDBJ databases">
        <title>Genomic Encyclopedia of Type Strains, Phase IV (KMG-IV): sequencing the most valuable type-strain genomes for metagenomic binning, comparative biology and taxonomic classification.</title>
        <authorList>
            <person name="Goeker M."/>
        </authorList>
    </citation>
    <scope>NUCLEOTIDE SEQUENCE [LARGE SCALE GENOMIC DNA]</scope>
    <source>
        <strain evidence="6 7">DSM 25080</strain>
    </source>
</reference>
<evidence type="ECO:0000313" key="7">
    <source>
        <dbReference type="Proteomes" id="UP000267187"/>
    </source>
</evidence>
<dbReference type="InterPro" id="IPR005119">
    <property type="entry name" value="LysR_subst-bd"/>
</dbReference>
<dbReference type="GO" id="GO:0006351">
    <property type="term" value="P:DNA-templated transcription"/>
    <property type="evidence" value="ECO:0007669"/>
    <property type="project" value="TreeGrafter"/>
</dbReference>
<dbReference type="CDD" id="cd08432">
    <property type="entry name" value="PBP2_GcdR_TrpI_HvrB_AmpR_like"/>
    <property type="match status" value="1"/>
</dbReference>
<gene>
    <name evidence="6" type="ORF">DFR27_1955</name>
</gene>
<accession>A0A3M0A564</accession>